<dbReference type="SUPFAM" id="SSF53271">
    <property type="entry name" value="PRTase-like"/>
    <property type="match status" value="1"/>
</dbReference>
<dbReference type="GO" id="GO:0016757">
    <property type="term" value="F:glycosyltransferase activity"/>
    <property type="evidence" value="ECO:0007669"/>
    <property type="project" value="UniProtKB-KW"/>
</dbReference>
<dbReference type="Proteomes" id="UP001238805">
    <property type="component" value="Chromosome"/>
</dbReference>
<evidence type="ECO:0000256" key="1">
    <source>
        <dbReference type="ARBA" id="ARBA00008007"/>
    </source>
</evidence>
<dbReference type="EMBL" id="CP126970">
    <property type="protein sequence ID" value="WIM71517.1"/>
    <property type="molecule type" value="Genomic_DNA"/>
</dbReference>
<dbReference type="CDD" id="cd06223">
    <property type="entry name" value="PRTases_typeI"/>
    <property type="match status" value="1"/>
</dbReference>
<comment type="similarity">
    <text evidence="1">Belongs to the ComF/GntX family.</text>
</comment>
<reference evidence="2 3" key="1">
    <citation type="submission" date="2023-05" db="EMBL/GenBank/DDBJ databases">
        <title>Corynebacterium suedekumii sp. nov. and Corynebacterium breve sp. nov. isolated from raw cow's milk.</title>
        <authorList>
            <person name="Baer M.K."/>
            <person name="Mehl L."/>
            <person name="Hellmuth R."/>
            <person name="Marke G."/>
            <person name="Lipski A."/>
        </authorList>
    </citation>
    <scope>NUCLEOTIDE SEQUENCE [LARGE SCALE GENOMIC DNA]</scope>
    <source>
        <strain evidence="2 3">LM112</strain>
    </source>
</reference>
<proteinExistence type="inferred from homology"/>
<keyword evidence="3" id="KW-1185">Reference proteome</keyword>
<gene>
    <name evidence="2" type="ORF">QP029_07090</name>
</gene>
<evidence type="ECO:0000313" key="3">
    <source>
        <dbReference type="Proteomes" id="UP001238805"/>
    </source>
</evidence>
<sequence length="206" mass="21618">MDLLLPRRCAGCGDPGQVLCGPCRERLRRPPVRVVTPVDTHVPMWSLGPYAGTHRGVILAMKERGNLAVRSLIGPVLAAAVTHLQARGELPDRIDAPVPLTLVPAPTRARSARLRGGDHVTDLCRAAGLPVTPALRHRSTVRDQVGLDAEARRRNLAGSVELRHVPTGPVLLVDDVVTTGSTLAAAAEVLTAAGVTVCGAVVIAHA</sequence>
<keyword evidence="2" id="KW-0808">Transferase</keyword>
<organism evidence="2 3">
    <name type="scientific">Corynebacterium suedekumii</name>
    <dbReference type="NCBI Taxonomy" id="3049801"/>
    <lineage>
        <taxon>Bacteria</taxon>
        <taxon>Bacillati</taxon>
        <taxon>Actinomycetota</taxon>
        <taxon>Actinomycetes</taxon>
        <taxon>Mycobacteriales</taxon>
        <taxon>Corynebacteriaceae</taxon>
        <taxon>Corynebacterium</taxon>
    </lineage>
</organism>
<keyword evidence="2" id="KW-0328">Glycosyltransferase</keyword>
<name>A0ABY8VQ99_9CORY</name>
<protein>
    <submittedName>
        <fullName evidence="2">Phosphoribosyltransferase family protein</fullName>
    </submittedName>
</protein>
<dbReference type="InterPro" id="IPR029057">
    <property type="entry name" value="PRTase-like"/>
</dbReference>
<dbReference type="PANTHER" id="PTHR47505">
    <property type="entry name" value="DNA UTILIZATION PROTEIN YHGH"/>
    <property type="match status" value="1"/>
</dbReference>
<dbReference type="RefSeq" id="WP_284876083.1">
    <property type="nucleotide sequence ID" value="NZ_CP126970.1"/>
</dbReference>
<evidence type="ECO:0000313" key="2">
    <source>
        <dbReference type="EMBL" id="WIM71517.1"/>
    </source>
</evidence>
<accession>A0ABY8VQ99</accession>
<dbReference type="PANTHER" id="PTHR47505:SF1">
    <property type="entry name" value="DNA UTILIZATION PROTEIN YHGH"/>
    <property type="match status" value="1"/>
</dbReference>
<dbReference type="InterPro" id="IPR051910">
    <property type="entry name" value="ComF/GntX_DNA_util-trans"/>
</dbReference>
<dbReference type="Gene3D" id="3.40.50.2020">
    <property type="match status" value="1"/>
</dbReference>
<dbReference type="InterPro" id="IPR000836">
    <property type="entry name" value="PRTase_dom"/>
</dbReference>